<keyword evidence="2" id="KW-0808">Transferase</keyword>
<organism evidence="2 3">
    <name type="scientific">Paenibacillus apii</name>
    <dbReference type="NCBI Taxonomy" id="1850370"/>
    <lineage>
        <taxon>Bacteria</taxon>
        <taxon>Bacillati</taxon>
        <taxon>Bacillota</taxon>
        <taxon>Bacilli</taxon>
        <taxon>Bacillales</taxon>
        <taxon>Paenibacillaceae</taxon>
        <taxon>Paenibacillus</taxon>
    </lineage>
</organism>
<sequence length="523" mass="60919">MLRIQPQSYDWALSHIEKYGDTDIFPTPFEFSAIRTYWEQDVKPELSQQNVLAWELRTYRRLLTPKHRYGFRISTQLDPLDSITFTALMYEIGQDIEEFRIPKEQNIAFSNRFDPDNNGRMYDPNYNWDGFQDHCKEQVDSGAFEYVVIADIADFFPRIYSHPLEQALGQALPAKGNHVRTLRRCLSQMNGSVSYGIPVGQAASRLLAELVLDDVDRGLMGEGLIHCRFVDDFRIFCETEKDALVALGTLANLLFENHGLTLQQHKTRVMTIEDFENRILGNEDDREIGGLNEQFNEILSHLEISNPYDDFDFFELDDEQQEELRRLNLEGILEEHLEEVDDIDISLVRFLLKRLTQIGSPASVECLIGNINKLYPVVKEVMVYFQTIEIDVGTKHRIGTQLLNLCTDSIVGHLEYNRIWILNTFTSNNEWNNEDRFNRLYTELTDQYSQRELILAMGRAGLDHWFRPRRRNASELTPWLKRAFLAASSCLPGDQAQHWYRSLPRLDILEKVVTKWATANRFS</sequence>
<comment type="caution">
    <text evidence="2">The sequence shown here is derived from an EMBL/GenBank/DDBJ whole genome shotgun (WGS) entry which is preliminary data.</text>
</comment>
<evidence type="ECO:0000313" key="2">
    <source>
        <dbReference type="EMBL" id="NGM81989.1"/>
    </source>
</evidence>
<dbReference type="PROSITE" id="PS50878">
    <property type="entry name" value="RT_POL"/>
    <property type="match status" value="1"/>
</dbReference>
<dbReference type="InterPro" id="IPR000477">
    <property type="entry name" value="RT_dom"/>
</dbReference>
<keyword evidence="2" id="KW-0695">RNA-directed DNA polymerase</keyword>
<keyword evidence="2" id="KW-0548">Nucleotidyltransferase</keyword>
<proteinExistence type="predicted"/>
<accession>A0A6M1PF46</accession>
<reference evidence="2 3" key="1">
    <citation type="submission" date="2020-02" db="EMBL/GenBank/DDBJ databases">
        <authorList>
            <person name="Gao J."/>
            <person name="Sun J."/>
        </authorList>
    </citation>
    <scope>NUCLEOTIDE SEQUENCE [LARGE SCALE GENOMIC DNA]</scope>
    <source>
        <strain evidence="2 3">7124</strain>
    </source>
</reference>
<dbReference type="GO" id="GO:0003964">
    <property type="term" value="F:RNA-directed DNA polymerase activity"/>
    <property type="evidence" value="ECO:0007669"/>
    <property type="project" value="UniProtKB-KW"/>
</dbReference>
<protein>
    <submittedName>
        <fullName evidence="2">RNA-directed DNA polymerase</fullName>
    </submittedName>
</protein>
<dbReference type="Proteomes" id="UP000480151">
    <property type="component" value="Unassembled WGS sequence"/>
</dbReference>
<dbReference type="PANTHER" id="PTHR34047:SF8">
    <property type="entry name" value="PROTEIN YKFC"/>
    <property type="match status" value="1"/>
</dbReference>
<dbReference type="CDD" id="cd01646">
    <property type="entry name" value="RT_Bac_retron_I"/>
    <property type="match status" value="1"/>
</dbReference>
<dbReference type="EMBL" id="JAAKGU010000002">
    <property type="protein sequence ID" value="NGM81989.1"/>
    <property type="molecule type" value="Genomic_DNA"/>
</dbReference>
<dbReference type="Pfam" id="PF00078">
    <property type="entry name" value="RVT_1"/>
    <property type="match status" value="1"/>
</dbReference>
<dbReference type="RefSeq" id="WP_165095709.1">
    <property type="nucleotide sequence ID" value="NZ_JAAKGU010000002.1"/>
</dbReference>
<gene>
    <name evidence="2" type="ORF">G5B47_06150</name>
</gene>
<dbReference type="AlphaFoldDB" id="A0A6M1PF46"/>
<feature type="domain" description="Reverse transcriptase" evidence="1">
    <location>
        <begin position="45"/>
        <end position="280"/>
    </location>
</feature>
<keyword evidence="3" id="KW-1185">Reference proteome</keyword>
<name>A0A6M1PF46_9BACL</name>
<dbReference type="PANTHER" id="PTHR34047">
    <property type="entry name" value="NUCLEAR INTRON MATURASE 1, MITOCHONDRIAL-RELATED"/>
    <property type="match status" value="1"/>
</dbReference>
<evidence type="ECO:0000259" key="1">
    <source>
        <dbReference type="PROSITE" id="PS50878"/>
    </source>
</evidence>
<dbReference type="InterPro" id="IPR051083">
    <property type="entry name" value="GrpII_Intron_Splice-Mob/Def"/>
</dbReference>
<evidence type="ECO:0000313" key="3">
    <source>
        <dbReference type="Proteomes" id="UP000480151"/>
    </source>
</evidence>